<dbReference type="Proteomes" id="UP000289859">
    <property type="component" value="Unassembled WGS sequence"/>
</dbReference>
<sequence length="34" mass="4051">MNAFFQQTKITLKELLATANTFIFLAKKVFFFMF</sequence>
<comment type="caution">
    <text evidence="1">The sequence shown here is derived from an EMBL/GenBank/DDBJ whole genome shotgun (WGS) entry which is preliminary data.</text>
</comment>
<organism evidence="1 2">
    <name type="scientific">Leeuwenhoekiella polynyae</name>
    <dbReference type="NCBI Taxonomy" id="1550906"/>
    <lineage>
        <taxon>Bacteria</taxon>
        <taxon>Pseudomonadati</taxon>
        <taxon>Bacteroidota</taxon>
        <taxon>Flavobacteriia</taxon>
        <taxon>Flavobacteriales</taxon>
        <taxon>Flavobacteriaceae</taxon>
        <taxon>Leeuwenhoekiella</taxon>
    </lineage>
</organism>
<evidence type="ECO:0000313" key="2">
    <source>
        <dbReference type="Proteomes" id="UP000289859"/>
    </source>
</evidence>
<reference evidence="1 2" key="1">
    <citation type="submission" date="2018-07" db="EMBL/GenBank/DDBJ databases">
        <title>Leeuwenhoekiella genomics.</title>
        <authorList>
            <person name="Tahon G."/>
            <person name="Willems A."/>
        </authorList>
    </citation>
    <scope>NUCLEOTIDE SEQUENCE [LARGE SCALE GENOMIC DNA]</scope>
    <source>
        <strain evidence="1 2">LMG 29608</strain>
    </source>
</reference>
<keyword evidence="2" id="KW-1185">Reference proteome</keyword>
<accession>A0A4Q0PI39</accession>
<dbReference type="EMBL" id="QOVK01000001">
    <property type="protein sequence ID" value="RXG26360.1"/>
    <property type="molecule type" value="Genomic_DNA"/>
</dbReference>
<protein>
    <submittedName>
        <fullName evidence="1">Uncharacterized protein</fullName>
    </submittedName>
</protein>
<gene>
    <name evidence="1" type="ORF">DSM02_355</name>
</gene>
<dbReference type="AlphaFoldDB" id="A0A4Q0PI39"/>
<proteinExistence type="predicted"/>
<evidence type="ECO:0000313" key="1">
    <source>
        <dbReference type="EMBL" id="RXG26360.1"/>
    </source>
</evidence>
<name>A0A4Q0PI39_9FLAO</name>